<evidence type="ECO:0000256" key="5">
    <source>
        <dbReference type="ARBA" id="ARBA00023315"/>
    </source>
</evidence>
<keyword evidence="6" id="KW-0961">Cell wall biogenesis/degradation</keyword>
<dbReference type="PROSITE" id="PS51191">
    <property type="entry name" value="FEMABX"/>
    <property type="match status" value="1"/>
</dbReference>
<name>A0A0G0XLU3_9BACT</name>
<dbReference type="PANTHER" id="PTHR36174:SF1">
    <property type="entry name" value="LIPID II:GLYCINE GLYCYLTRANSFERASE"/>
    <property type="match status" value="1"/>
</dbReference>
<sequence length="334" mass="39238">MKLQDISSQVKKEFNNLASHPLQSWEWGDFREKMGVKIIRLGIFKGNKLVETSQISIHDIPHTKYKIGYLPKGQVPSKKMLEEIYDIGQKNGCIFIKLEPNIINESSGFSVLGSKFNIVVSSHPLFTKYTFLLDLTKSEEELLKEMKEKTRYNTRLAERKGVRIIKSNDFETYWKLMDETTKRQQFFAHDKKYHQTMWETLNKTGIAHLFLAKFGDMTLTAWIVFLFNNVLYYPYGASSQEKRELMASNLMMWEVIKWGKINDAKTFDMWGAMGPNPDKTDPWYGFHRFKEGYNPSLVEFAGSYDLVINPTLYRLYNLSYKIRQLLLSFKSRFQ</sequence>
<dbReference type="GO" id="GO:0008360">
    <property type="term" value="P:regulation of cell shape"/>
    <property type="evidence" value="ECO:0007669"/>
    <property type="project" value="UniProtKB-KW"/>
</dbReference>
<evidence type="ECO:0000313" key="7">
    <source>
        <dbReference type="EMBL" id="KKR88622.1"/>
    </source>
</evidence>
<proteinExistence type="inferred from homology"/>
<accession>A0A0G0XLU3</accession>
<dbReference type="EMBL" id="LCAJ01000001">
    <property type="protein sequence ID" value="KKR88622.1"/>
    <property type="molecule type" value="Genomic_DNA"/>
</dbReference>
<comment type="caution">
    <text evidence="7">The sequence shown here is derived from an EMBL/GenBank/DDBJ whole genome shotgun (WGS) entry which is preliminary data.</text>
</comment>
<evidence type="ECO:0000256" key="1">
    <source>
        <dbReference type="ARBA" id="ARBA00009943"/>
    </source>
</evidence>
<gene>
    <name evidence="7" type="ORF">UU37_C0001G0041</name>
</gene>
<protein>
    <submittedName>
        <fullName evidence="7">FemAB family protein</fullName>
    </submittedName>
</protein>
<keyword evidence="4" id="KW-0573">Peptidoglycan synthesis</keyword>
<keyword evidence="5" id="KW-0012">Acyltransferase</keyword>
<dbReference type="Proteomes" id="UP000033908">
    <property type="component" value="Unassembled WGS sequence"/>
</dbReference>
<keyword evidence="3" id="KW-0133">Cell shape</keyword>
<dbReference type="GO" id="GO:0071555">
    <property type="term" value="P:cell wall organization"/>
    <property type="evidence" value="ECO:0007669"/>
    <property type="project" value="UniProtKB-KW"/>
</dbReference>
<dbReference type="InterPro" id="IPR003447">
    <property type="entry name" value="FEMABX"/>
</dbReference>
<dbReference type="InterPro" id="IPR050644">
    <property type="entry name" value="PG_Glycine_Bridge_Synth"/>
</dbReference>
<dbReference type="SUPFAM" id="SSF55729">
    <property type="entry name" value="Acyl-CoA N-acyltransferases (Nat)"/>
    <property type="match status" value="2"/>
</dbReference>
<evidence type="ECO:0000256" key="6">
    <source>
        <dbReference type="ARBA" id="ARBA00023316"/>
    </source>
</evidence>
<reference evidence="7 8" key="1">
    <citation type="journal article" date="2015" name="Nature">
        <title>rRNA introns, odd ribosomes, and small enigmatic genomes across a large radiation of phyla.</title>
        <authorList>
            <person name="Brown C.T."/>
            <person name="Hug L.A."/>
            <person name="Thomas B.C."/>
            <person name="Sharon I."/>
            <person name="Castelle C.J."/>
            <person name="Singh A."/>
            <person name="Wilkins M.J."/>
            <person name="Williams K.H."/>
            <person name="Banfield J.F."/>
        </authorList>
    </citation>
    <scope>NUCLEOTIDE SEQUENCE [LARGE SCALE GENOMIC DNA]</scope>
</reference>
<keyword evidence="2" id="KW-0808">Transferase</keyword>
<evidence type="ECO:0000313" key="8">
    <source>
        <dbReference type="Proteomes" id="UP000033908"/>
    </source>
</evidence>
<evidence type="ECO:0000256" key="3">
    <source>
        <dbReference type="ARBA" id="ARBA00022960"/>
    </source>
</evidence>
<dbReference type="PANTHER" id="PTHR36174">
    <property type="entry name" value="LIPID II:GLYCINE GLYCYLTRANSFERASE"/>
    <property type="match status" value="1"/>
</dbReference>
<dbReference type="GO" id="GO:0009252">
    <property type="term" value="P:peptidoglycan biosynthetic process"/>
    <property type="evidence" value="ECO:0007669"/>
    <property type="project" value="UniProtKB-KW"/>
</dbReference>
<dbReference type="GO" id="GO:0016755">
    <property type="term" value="F:aminoacyltransferase activity"/>
    <property type="evidence" value="ECO:0007669"/>
    <property type="project" value="InterPro"/>
</dbReference>
<dbReference type="AlphaFoldDB" id="A0A0G0XLU3"/>
<organism evidence="7 8">
    <name type="scientific">Candidatus Gottesmanbacteria bacterium GW2011_GWA2_41_12</name>
    <dbReference type="NCBI Taxonomy" id="1618440"/>
    <lineage>
        <taxon>Bacteria</taxon>
        <taxon>Candidatus Gottesmaniibacteriota</taxon>
    </lineage>
</organism>
<comment type="similarity">
    <text evidence="1">Belongs to the FemABX family.</text>
</comment>
<evidence type="ECO:0000256" key="2">
    <source>
        <dbReference type="ARBA" id="ARBA00022679"/>
    </source>
</evidence>
<dbReference type="InterPro" id="IPR016181">
    <property type="entry name" value="Acyl_CoA_acyltransferase"/>
</dbReference>
<dbReference type="Pfam" id="PF02388">
    <property type="entry name" value="FemAB"/>
    <property type="match status" value="2"/>
</dbReference>
<dbReference type="Gene3D" id="3.40.630.30">
    <property type="match status" value="2"/>
</dbReference>
<evidence type="ECO:0000256" key="4">
    <source>
        <dbReference type="ARBA" id="ARBA00022984"/>
    </source>
</evidence>